<evidence type="ECO:0000313" key="8">
    <source>
        <dbReference type="Proteomes" id="UP000028123"/>
    </source>
</evidence>
<evidence type="ECO:0000256" key="6">
    <source>
        <dbReference type="SAM" id="Phobius"/>
    </source>
</evidence>
<dbReference type="GO" id="GO:0016020">
    <property type="term" value="C:membrane"/>
    <property type="evidence" value="ECO:0007669"/>
    <property type="project" value="UniProtKB-SubCell"/>
</dbReference>
<comment type="similarity">
    <text evidence="2">Belongs to the UPF0154 family.</text>
</comment>
<comment type="caution">
    <text evidence="7">The sequence shown here is derived from an EMBL/GenBank/DDBJ whole genome shotgun (WGS) entry which is preliminary data.</text>
</comment>
<dbReference type="eggNOG" id="COG3763">
    <property type="taxonomic scope" value="Bacteria"/>
</dbReference>
<sequence>MWGYVITAVIALIAGGAAGFFIGVKYLRKQIEKMQSNPDMLQQMAKQMGYNLNKQQMQKMQTMMKKQKFRP</sequence>
<keyword evidence="4 6" id="KW-1133">Transmembrane helix</keyword>
<evidence type="ECO:0008006" key="9">
    <source>
        <dbReference type="Google" id="ProtNLM"/>
    </source>
</evidence>
<reference evidence="7 8" key="1">
    <citation type="submission" date="2014-06" db="EMBL/GenBank/DDBJ databases">
        <title>Draft genome sequence of Paenibacillus sp. MSt1.</title>
        <authorList>
            <person name="Aw Y.K."/>
            <person name="Ong K.S."/>
            <person name="Gan H.M."/>
            <person name="Lee S.M."/>
        </authorList>
    </citation>
    <scope>NUCLEOTIDE SEQUENCE [LARGE SCALE GENOMIC DNA]</scope>
    <source>
        <strain evidence="7 8">MSt1</strain>
    </source>
</reference>
<dbReference type="InterPro" id="IPR005359">
    <property type="entry name" value="UPF0154"/>
</dbReference>
<organism evidence="7 8">
    <name type="scientific">Paenibacillus tyrfis</name>
    <dbReference type="NCBI Taxonomy" id="1501230"/>
    <lineage>
        <taxon>Bacteria</taxon>
        <taxon>Bacillati</taxon>
        <taxon>Bacillota</taxon>
        <taxon>Bacilli</taxon>
        <taxon>Bacillales</taxon>
        <taxon>Paenibacillaceae</taxon>
        <taxon>Paenibacillus</taxon>
    </lineage>
</organism>
<dbReference type="Proteomes" id="UP000028123">
    <property type="component" value="Unassembled WGS sequence"/>
</dbReference>
<name>A0A081NTW5_9BACL</name>
<accession>A0A081NTW5</accession>
<keyword evidence="3 6" id="KW-0812">Transmembrane</keyword>
<comment type="subcellular location">
    <subcellularLocation>
        <location evidence="1">Membrane</location>
        <topology evidence="1">Single-pass membrane protein</topology>
    </subcellularLocation>
</comment>
<protein>
    <recommendedName>
        <fullName evidence="9">YneF family protein</fullName>
    </recommendedName>
</protein>
<dbReference type="EMBL" id="JNVM01000052">
    <property type="protein sequence ID" value="KEQ21888.1"/>
    <property type="molecule type" value="Genomic_DNA"/>
</dbReference>
<evidence type="ECO:0000256" key="1">
    <source>
        <dbReference type="ARBA" id="ARBA00004167"/>
    </source>
</evidence>
<keyword evidence="5 6" id="KW-0472">Membrane</keyword>
<gene>
    <name evidence="7" type="ORF">ET33_30360</name>
</gene>
<evidence type="ECO:0000256" key="3">
    <source>
        <dbReference type="ARBA" id="ARBA00022692"/>
    </source>
</evidence>
<evidence type="ECO:0000256" key="2">
    <source>
        <dbReference type="ARBA" id="ARBA00006694"/>
    </source>
</evidence>
<keyword evidence="8" id="KW-1185">Reference proteome</keyword>
<proteinExistence type="inferred from homology"/>
<evidence type="ECO:0000256" key="4">
    <source>
        <dbReference type="ARBA" id="ARBA00022989"/>
    </source>
</evidence>
<dbReference type="AlphaFoldDB" id="A0A081NTW5"/>
<evidence type="ECO:0000313" key="7">
    <source>
        <dbReference type="EMBL" id="KEQ21888.1"/>
    </source>
</evidence>
<feature type="transmembrane region" description="Helical" evidence="6">
    <location>
        <begin position="6"/>
        <end position="27"/>
    </location>
</feature>
<dbReference type="RefSeq" id="WP_036693098.1">
    <property type="nucleotide sequence ID" value="NZ_JNVM01000052.1"/>
</dbReference>
<evidence type="ECO:0000256" key="5">
    <source>
        <dbReference type="ARBA" id="ARBA00023136"/>
    </source>
</evidence>
<dbReference type="Pfam" id="PF03672">
    <property type="entry name" value="UPF0154"/>
    <property type="match status" value="1"/>
</dbReference>